<name>A0ABW5ZZU9_9BACT</name>
<organism evidence="1 2">
    <name type="scientific">Terrimonas rubra</name>
    <dbReference type="NCBI Taxonomy" id="1035890"/>
    <lineage>
        <taxon>Bacteria</taxon>
        <taxon>Pseudomonadati</taxon>
        <taxon>Bacteroidota</taxon>
        <taxon>Chitinophagia</taxon>
        <taxon>Chitinophagales</taxon>
        <taxon>Chitinophagaceae</taxon>
        <taxon>Terrimonas</taxon>
    </lineage>
</organism>
<dbReference type="EMBL" id="JBHUOZ010000001">
    <property type="protein sequence ID" value="MFD2918554.1"/>
    <property type="molecule type" value="Genomic_DNA"/>
</dbReference>
<evidence type="ECO:0000313" key="1">
    <source>
        <dbReference type="EMBL" id="MFD2918554.1"/>
    </source>
</evidence>
<comment type="caution">
    <text evidence="1">The sequence shown here is derived from an EMBL/GenBank/DDBJ whole genome shotgun (WGS) entry which is preliminary data.</text>
</comment>
<gene>
    <name evidence="1" type="ORF">ACFS6H_02460</name>
</gene>
<reference evidence="2" key="1">
    <citation type="journal article" date="2019" name="Int. J. Syst. Evol. Microbiol.">
        <title>The Global Catalogue of Microorganisms (GCM) 10K type strain sequencing project: providing services to taxonomists for standard genome sequencing and annotation.</title>
        <authorList>
            <consortium name="The Broad Institute Genomics Platform"/>
            <consortium name="The Broad Institute Genome Sequencing Center for Infectious Disease"/>
            <person name="Wu L."/>
            <person name="Ma J."/>
        </authorList>
    </citation>
    <scope>NUCLEOTIDE SEQUENCE [LARGE SCALE GENOMIC DNA]</scope>
    <source>
        <strain evidence="2">KCTC 23299</strain>
    </source>
</reference>
<protein>
    <submittedName>
        <fullName evidence="1">Uncharacterized protein</fullName>
    </submittedName>
</protein>
<dbReference type="Proteomes" id="UP001597511">
    <property type="component" value="Unassembled WGS sequence"/>
</dbReference>
<sequence length="743" mass="84616">MMLTIFTKKTKALGVMLMAVGAVYGQTSFNDSIAKVPIFRQGFHDRVNKQQEMIDLLDTKNDKFLNASKDPERDFLISRALFNGVNQIKNYIEITPALPKDQDKKRALVSLESLLKNYISYYKKQTFNVFYTPLLVDNYRLALDKVIHDQSIDSIIQVSPYDVANLIYNSISNDYPIAKSAKNVLILKYCKLNPDKTFFTLRNNPEVPFADSLIRVVGKKYPQQLYDYAQANNTLGYKIRNIVDDDFIKAVVKMSQSRSGQLYFPFLTNIVNGKLTIDDVDAATKDSVKYFRLLVNTQMDYVSRMIHEKDTALAFRELTKMLEKKAKDVFVNTINGLHNENDNVRFRCLQNLTAEELYYVAVLTNGLIYTSSYTSGVYPLMMKKANNRGDSLLARLNFDHYRRFISQAAAYNKLGNFLGSFPNKDDSHKLMQAFVNNLENSDGLEDGVDVADSYASITETLKPIADEMLVNVKMNYDRNVSANNKRGMAIYNILYQLFLSADSTKKVDLTKELGIPPVYTMPNSSLVNDKGEVIMQVFFYGDQDGKNIFNGFQNMFAPANWSIDRSNSQWITIKSTKGKPVIIYANRPLPEETGEDDKAQQALNEYLETNNIRTTVTIHRGHSYYAESTIAYMAPSSRIVFMGSCGGFNLINKILDKSPDAHIIASKQIGKTMINKPFFDLLTEDVRAGKSIDWLEFWKRFEARAKIDGFEDYIPPYKNLGAIFIKAYKISMGEDDGDESRAF</sequence>
<accession>A0ABW5ZZU9</accession>
<evidence type="ECO:0000313" key="2">
    <source>
        <dbReference type="Proteomes" id="UP001597511"/>
    </source>
</evidence>
<proteinExistence type="predicted"/>
<keyword evidence="2" id="KW-1185">Reference proteome</keyword>
<dbReference type="RefSeq" id="WP_386094870.1">
    <property type="nucleotide sequence ID" value="NZ_JBHUOZ010000001.1"/>
</dbReference>